<evidence type="ECO:0000256" key="11">
    <source>
        <dbReference type="ARBA" id="ARBA00023136"/>
    </source>
</evidence>
<evidence type="ECO:0000313" key="15">
    <source>
        <dbReference type="Proteomes" id="UP001249240"/>
    </source>
</evidence>
<keyword evidence="6 12" id="KW-0812">Transmembrane</keyword>
<dbReference type="PANTHER" id="PTHR43141:SF5">
    <property type="entry name" value="CYTOCHROME BD-I UBIQUINOL OXIDASE SUBUNIT 2"/>
    <property type="match status" value="1"/>
</dbReference>
<keyword evidence="5" id="KW-0349">Heme</keyword>
<name>A0AAW8SW81_9ENTE</name>
<dbReference type="GO" id="GO:0005886">
    <property type="term" value="C:plasma membrane"/>
    <property type="evidence" value="ECO:0007669"/>
    <property type="project" value="UniProtKB-SubCell"/>
</dbReference>
<evidence type="ECO:0000313" key="13">
    <source>
        <dbReference type="EMBL" id="MDT2539077.1"/>
    </source>
</evidence>
<keyword evidence="9 12" id="KW-1133">Transmembrane helix</keyword>
<gene>
    <name evidence="13" type="primary">cydB</name>
    <name evidence="14" type="ORF">P7D69_05730</name>
    <name evidence="13" type="ORF">P7D78_13160</name>
</gene>
<reference evidence="13" key="1">
    <citation type="submission" date="2023-03" db="EMBL/GenBank/DDBJ databases">
        <authorList>
            <person name="Shen W."/>
            <person name="Cai J."/>
        </authorList>
    </citation>
    <scope>NUCLEOTIDE SEQUENCE</scope>
    <source>
        <strain evidence="13">B646-2</strain>
        <strain evidence="14">Y15</strain>
    </source>
</reference>
<feature type="transmembrane region" description="Helical" evidence="12">
    <location>
        <begin position="115"/>
        <end position="139"/>
    </location>
</feature>
<evidence type="ECO:0000256" key="8">
    <source>
        <dbReference type="ARBA" id="ARBA00022982"/>
    </source>
</evidence>
<keyword evidence="3" id="KW-0813">Transport</keyword>
<keyword evidence="4" id="KW-1003">Cell membrane</keyword>
<dbReference type="PIRSF" id="PIRSF000267">
    <property type="entry name" value="Cyt_oxidse_sub2"/>
    <property type="match status" value="1"/>
</dbReference>
<feature type="transmembrane region" description="Helical" evidence="12">
    <location>
        <begin position="301"/>
        <end position="324"/>
    </location>
</feature>
<keyword evidence="8" id="KW-0249">Electron transport</keyword>
<protein>
    <submittedName>
        <fullName evidence="13">Cytochrome d ubiquinol oxidase subunit II</fullName>
    </submittedName>
</protein>
<comment type="subcellular location">
    <subcellularLocation>
        <location evidence="1">Cell membrane</location>
        <topology evidence="1">Multi-pass membrane protein</topology>
    </subcellularLocation>
</comment>
<evidence type="ECO:0000256" key="2">
    <source>
        <dbReference type="ARBA" id="ARBA00007543"/>
    </source>
</evidence>
<dbReference type="PANTHER" id="PTHR43141">
    <property type="entry name" value="CYTOCHROME BD2 SUBUNIT II"/>
    <property type="match status" value="1"/>
</dbReference>
<accession>A0AAW8SW81</accession>
<evidence type="ECO:0000256" key="10">
    <source>
        <dbReference type="ARBA" id="ARBA00023004"/>
    </source>
</evidence>
<keyword evidence="10" id="KW-0408">Iron</keyword>
<dbReference type="GO" id="GO:0070069">
    <property type="term" value="C:cytochrome complex"/>
    <property type="evidence" value="ECO:0007669"/>
    <property type="project" value="TreeGrafter"/>
</dbReference>
<dbReference type="Proteomes" id="UP001254770">
    <property type="component" value="Unassembled WGS sequence"/>
</dbReference>
<dbReference type="Proteomes" id="UP001249240">
    <property type="component" value="Unassembled WGS sequence"/>
</dbReference>
<dbReference type="RefSeq" id="WP_010743535.1">
    <property type="nucleotide sequence ID" value="NZ_BAAAXM010000037.1"/>
</dbReference>
<evidence type="ECO:0000256" key="5">
    <source>
        <dbReference type="ARBA" id="ARBA00022617"/>
    </source>
</evidence>
<dbReference type="GO" id="GO:0016682">
    <property type="term" value="F:oxidoreductase activity, acting on diphenols and related substances as donors, oxygen as acceptor"/>
    <property type="evidence" value="ECO:0007669"/>
    <property type="project" value="TreeGrafter"/>
</dbReference>
<evidence type="ECO:0000313" key="14">
    <source>
        <dbReference type="EMBL" id="MDT2543829.1"/>
    </source>
</evidence>
<dbReference type="NCBIfam" id="TIGR00203">
    <property type="entry name" value="cydB"/>
    <property type="match status" value="1"/>
</dbReference>
<evidence type="ECO:0000256" key="4">
    <source>
        <dbReference type="ARBA" id="ARBA00022475"/>
    </source>
</evidence>
<evidence type="ECO:0000256" key="12">
    <source>
        <dbReference type="SAM" id="Phobius"/>
    </source>
</evidence>
<dbReference type="GO" id="GO:0046872">
    <property type="term" value="F:metal ion binding"/>
    <property type="evidence" value="ECO:0007669"/>
    <property type="project" value="UniProtKB-KW"/>
</dbReference>
<keyword evidence="7" id="KW-0479">Metal-binding</keyword>
<evidence type="ECO:0000256" key="3">
    <source>
        <dbReference type="ARBA" id="ARBA00022448"/>
    </source>
</evidence>
<dbReference type="EMBL" id="JARPXL010000004">
    <property type="protein sequence ID" value="MDT2543829.1"/>
    <property type="molecule type" value="Genomic_DNA"/>
</dbReference>
<feature type="transmembrane region" description="Helical" evidence="12">
    <location>
        <begin position="159"/>
        <end position="182"/>
    </location>
</feature>
<keyword evidence="11 12" id="KW-0472">Membrane</keyword>
<organism evidence="13 15">
    <name type="scientific">Enterococcus raffinosus</name>
    <dbReference type="NCBI Taxonomy" id="71452"/>
    <lineage>
        <taxon>Bacteria</taxon>
        <taxon>Bacillati</taxon>
        <taxon>Bacillota</taxon>
        <taxon>Bacilli</taxon>
        <taxon>Lactobacillales</taxon>
        <taxon>Enterococcaceae</taxon>
        <taxon>Enterococcus</taxon>
    </lineage>
</organism>
<comment type="similarity">
    <text evidence="2">Belongs to the cytochrome ubiquinol oxidase subunit 2 family.</text>
</comment>
<dbReference type="InterPro" id="IPR003317">
    <property type="entry name" value="Cyt-d_oxidase_su2"/>
</dbReference>
<comment type="caution">
    <text evidence="13">The sequence shown here is derived from an EMBL/GenBank/DDBJ whole genome shotgun (WGS) entry which is preliminary data.</text>
</comment>
<feature type="transmembrane region" description="Helical" evidence="12">
    <location>
        <begin position="6"/>
        <end position="25"/>
    </location>
</feature>
<proteinExistence type="inferred from homology"/>
<evidence type="ECO:0000256" key="7">
    <source>
        <dbReference type="ARBA" id="ARBA00022723"/>
    </source>
</evidence>
<feature type="transmembrane region" description="Helical" evidence="12">
    <location>
        <begin position="225"/>
        <end position="246"/>
    </location>
</feature>
<feature type="transmembrane region" description="Helical" evidence="12">
    <location>
        <begin position="83"/>
        <end position="103"/>
    </location>
</feature>
<dbReference type="GO" id="GO:0009055">
    <property type="term" value="F:electron transfer activity"/>
    <property type="evidence" value="ECO:0007669"/>
    <property type="project" value="TreeGrafter"/>
</dbReference>
<evidence type="ECO:0000256" key="9">
    <source>
        <dbReference type="ARBA" id="ARBA00022989"/>
    </source>
</evidence>
<feature type="transmembrane region" description="Helical" evidence="12">
    <location>
        <begin position="194"/>
        <end position="213"/>
    </location>
</feature>
<feature type="transmembrane region" description="Helical" evidence="12">
    <location>
        <begin position="253"/>
        <end position="274"/>
    </location>
</feature>
<dbReference type="Pfam" id="PF02322">
    <property type="entry name" value="Cyt_bd_oxida_II"/>
    <property type="match status" value="1"/>
</dbReference>
<dbReference type="GO" id="GO:0019646">
    <property type="term" value="P:aerobic electron transport chain"/>
    <property type="evidence" value="ECO:0007669"/>
    <property type="project" value="TreeGrafter"/>
</dbReference>
<dbReference type="AlphaFoldDB" id="A0AAW8SW81"/>
<evidence type="ECO:0000256" key="6">
    <source>
        <dbReference type="ARBA" id="ARBA00022692"/>
    </source>
</evidence>
<evidence type="ECO:0000256" key="1">
    <source>
        <dbReference type="ARBA" id="ARBA00004651"/>
    </source>
</evidence>
<dbReference type="EMBL" id="JARPXM010000013">
    <property type="protein sequence ID" value="MDT2539077.1"/>
    <property type="molecule type" value="Genomic_DNA"/>
</dbReference>
<sequence length="347" mass="39313">MSSLQLLWFLLIGVLFSGFFFLEGFDFGVGMSVQTLAHDEHEKDQIVQTIGPVWDGNEVWLLTAGGAMFASFPYWYASLFSGYYLILFIILFGLIIRGVSFEFRSHMPKERKQLWNWTLSIGSFLVPFFFGILFISMIQGMPLDADHNMMATFTDYINLYSVVGGVALTLLCYLHGLNYIALRTEGPVRYRAKNYAQVLYGVLYVGLVIFAVLMYFKTDFFQNNFAVTLILLAVIVLLTVIANVSVFRNKEMLAFIASGLTMIALVALLFSGLFPRVLISSIPGNDLLIQNASSSPYTLKIMSYISLTILPFVLAYTAWTYYIFRKRIKHPHEITNSALRSEENGAY</sequence>